<dbReference type="PANTHER" id="PTHR12598:SF0">
    <property type="entry name" value="COPPER HOMEOSTASIS PROTEIN CUTC HOMOLOG"/>
    <property type="match status" value="1"/>
</dbReference>
<dbReference type="FunFam" id="3.20.20.380:FF:000001">
    <property type="entry name" value="Copper homeostasis protein CutC"/>
    <property type="match status" value="1"/>
</dbReference>
<dbReference type="GO" id="GO:0005737">
    <property type="term" value="C:cytoplasm"/>
    <property type="evidence" value="ECO:0007669"/>
    <property type="project" value="UniProtKB-SubCell"/>
</dbReference>
<keyword evidence="2" id="KW-0963">Cytoplasm</keyword>
<evidence type="ECO:0000256" key="2">
    <source>
        <dbReference type="HAMAP-Rule" id="MF_00795"/>
    </source>
</evidence>
<dbReference type="Gene3D" id="3.20.20.380">
    <property type="entry name" value="Copper homeostasis (CutC) domain"/>
    <property type="match status" value="1"/>
</dbReference>
<gene>
    <name evidence="2" type="primary">cutC</name>
    <name evidence="3" type="ORF">P0Y49_18805</name>
</gene>
<proteinExistence type="inferred from homology"/>
<dbReference type="Proteomes" id="UP001214530">
    <property type="component" value="Chromosome"/>
</dbReference>
<dbReference type="HAMAP" id="MF_00795">
    <property type="entry name" value="CutC"/>
    <property type="match status" value="1"/>
</dbReference>
<accession>A0AAJ6B6E3</accession>
<dbReference type="InterPro" id="IPR005627">
    <property type="entry name" value="CutC-like"/>
</dbReference>
<dbReference type="EMBL" id="CP119313">
    <property type="protein sequence ID" value="WEK18829.1"/>
    <property type="molecule type" value="Genomic_DNA"/>
</dbReference>
<dbReference type="PANTHER" id="PTHR12598">
    <property type="entry name" value="COPPER HOMEOSTASIS PROTEIN CUTC"/>
    <property type="match status" value="1"/>
</dbReference>
<evidence type="ECO:0000256" key="1">
    <source>
        <dbReference type="ARBA" id="ARBA00007768"/>
    </source>
</evidence>
<comment type="subcellular location">
    <subcellularLocation>
        <location evidence="2">Cytoplasm</location>
    </subcellularLocation>
</comment>
<dbReference type="SUPFAM" id="SSF110395">
    <property type="entry name" value="CutC-like"/>
    <property type="match status" value="1"/>
</dbReference>
<dbReference type="InterPro" id="IPR036822">
    <property type="entry name" value="CutC-like_dom_sf"/>
</dbReference>
<organism evidence="3 4">
    <name type="scientific">Candidatus Pedobacter colombiensis</name>
    <dbReference type="NCBI Taxonomy" id="3121371"/>
    <lineage>
        <taxon>Bacteria</taxon>
        <taxon>Pseudomonadati</taxon>
        <taxon>Bacteroidota</taxon>
        <taxon>Sphingobacteriia</taxon>
        <taxon>Sphingobacteriales</taxon>
        <taxon>Sphingobacteriaceae</taxon>
        <taxon>Pedobacter</taxon>
    </lineage>
</organism>
<name>A0AAJ6B6E3_9SPHI</name>
<sequence>MVNMEVCANSLRSALAAQEGGAVRVELCDNLHEGGTTPSYAQIAMAKRMVDIEVYPLIRPRGGDFLYTDLEFELMKEDIKMCRDLKCEGVVFGILTPKGFIDEKRCSELLALAGDMKVTFNRAFDRCIDLFDCMETIIELGFSRILSSGGQLTADRGAFELARLIEQAEGRISIMPGSGITIDNIEKVIRITKATEFHASSRWAKRSEMEFRSKNLKMEDGLHELDYELTNSDDVKLLIHLANNPRQQVMPNVD</sequence>
<comment type="similarity">
    <text evidence="1 2">Belongs to the CutC family.</text>
</comment>
<dbReference type="GO" id="GO:0005507">
    <property type="term" value="F:copper ion binding"/>
    <property type="evidence" value="ECO:0007669"/>
    <property type="project" value="TreeGrafter"/>
</dbReference>
<reference evidence="3" key="1">
    <citation type="submission" date="2023-03" db="EMBL/GenBank/DDBJ databases">
        <title>Andean soil-derived lignocellulolytic bacterial consortium as a source of novel taxa and putative plastic-active enzymes.</title>
        <authorList>
            <person name="Diaz-Garcia L."/>
            <person name="Chuvochina M."/>
            <person name="Feuerriegel G."/>
            <person name="Bunk B."/>
            <person name="Sproer C."/>
            <person name="Streit W.R."/>
            <person name="Rodriguez L.M."/>
            <person name="Overmann J."/>
            <person name="Jimenez D.J."/>
        </authorList>
    </citation>
    <scope>NUCLEOTIDE SEQUENCE</scope>
    <source>
        <strain evidence="3">MAG 3858</strain>
    </source>
</reference>
<comment type="caution">
    <text evidence="2">Once thought to be involved in copper homeostasis, experiments in E.coli have shown this is not the case.</text>
</comment>
<dbReference type="Pfam" id="PF03932">
    <property type="entry name" value="CutC"/>
    <property type="match status" value="1"/>
</dbReference>
<evidence type="ECO:0000313" key="4">
    <source>
        <dbReference type="Proteomes" id="UP001214530"/>
    </source>
</evidence>
<dbReference type="AlphaFoldDB" id="A0AAJ6B6E3"/>
<evidence type="ECO:0000313" key="3">
    <source>
        <dbReference type="EMBL" id="WEK18829.1"/>
    </source>
</evidence>
<protein>
    <recommendedName>
        <fullName evidence="2">PF03932 family protein CutC</fullName>
    </recommendedName>
</protein>